<organism evidence="2 3">
    <name type="scientific">Gigaspora margarita</name>
    <dbReference type="NCBI Taxonomy" id="4874"/>
    <lineage>
        <taxon>Eukaryota</taxon>
        <taxon>Fungi</taxon>
        <taxon>Fungi incertae sedis</taxon>
        <taxon>Mucoromycota</taxon>
        <taxon>Glomeromycotina</taxon>
        <taxon>Glomeromycetes</taxon>
        <taxon>Diversisporales</taxon>
        <taxon>Gigasporaceae</taxon>
        <taxon>Gigaspora</taxon>
    </lineage>
</organism>
<dbReference type="Proteomes" id="UP000439903">
    <property type="component" value="Unassembled WGS sequence"/>
</dbReference>
<evidence type="ECO:0000313" key="2">
    <source>
        <dbReference type="EMBL" id="KAF0464115.1"/>
    </source>
</evidence>
<evidence type="ECO:0000256" key="1">
    <source>
        <dbReference type="SAM" id="MobiDB-lite"/>
    </source>
</evidence>
<keyword evidence="3" id="KW-1185">Reference proteome</keyword>
<proteinExistence type="predicted"/>
<sequence length="79" mass="8689">MPRTHKIEWLPNLENLSSMTSAIPVAFKKSNNKVTSTPSVIPVAFDKSHGSKPPQNGNNGDLSGLVKLESDDECDYWDC</sequence>
<protein>
    <submittedName>
        <fullName evidence="2">Uncharacterized protein</fullName>
    </submittedName>
</protein>
<evidence type="ECO:0000313" key="3">
    <source>
        <dbReference type="Proteomes" id="UP000439903"/>
    </source>
</evidence>
<gene>
    <name evidence="2" type="ORF">F8M41_026553</name>
</gene>
<dbReference type="AlphaFoldDB" id="A0A8H4AA66"/>
<comment type="caution">
    <text evidence="2">The sequence shown here is derived from an EMBL/GenBank/DDBJ whole genome shotgun (WGS) entry which is preliminary data.</text>
</comment>
<dbReference type="EMBL" id="WTPW01000995">
    <property type="protein sequence ID" value="KAF0464115.1"/>
    <property type="molecule type" value="Genomic_DNA"/>
</dbReference>
<accession>A0A8H4AA66</accession>
<reference evidence="2 3" key="1">
    <citation type="journal article" date="2019" name="Environ. Microbiol.">
        <title>At the nexus of three kingdoms: the genome of the mycorrhizal fungus Gigaspora margarita provides insights into plant, endobacterial and fungal interactions.</title>
        <authorList>
            <person name="Venice F."/>
            <person name="Ghignone S."/>
            <person name="Salvioli di Fossalunga A."/>
            <person name="Amselem J."/>
            <person name="Novero M."/>
            <person name="Xianan X."/>
            <person name="Sedzielewska Toro K."/>
            <person name="Morin E."/>
            <person name="Lipzen A."/>
            <person name="Grigoriev I.V."/>
            <person name="Henrissat B."/>
            <person name="Martin F.M."/>
            <person name="Bonfante P."/>
        </authorList>
    </citation>
    <scope>NUCLEOTIDE SEQUENCE [LARGE SCALE GENOMIC DNA]</scope>
    <source>
        <strain evidence="2 3">BEG34</strain>
    </source>
</reference>
<name>A0A8H4AA66_GIGMA</name>
<feature type="region of interest" description="Disordered" evidence="1">
    <location>
        <begin position="44"/>
        <end position="65"/>
    </location>
</feature>